<keyword evidence="6" id="KW-0406">Ion transport</keyword>
<gene>
    <name evidence="13" type="ORF">LAZ67_12003078</name>
</gene>
<dbReference type="Gene3D" id="3.40.190.10">
    <property type="entry name" value="Periplasmic binding protein-like II"/>
    <property type="match status" value="2"/>
</dbReference>
<evidence type="ECO:0000256" key="10">
    <source>
        <dbReference type="ARBA" id="ARBA00023286"/>
    </source>
</evidence>
<organism evidence="13 14">
    <name type="scientific">Cordylochernes scorpioides</name>
    <dbReference type="NCBI Taxonomy" id="51811"/>
    <lineage>
        <taxon>Eukaryota</taxon>
        <taxon>Metazoa</taxon>
        <taxon>Ecdysozoa</taxon>
        <taxon>Arthropoda</taxon>
        <taxon>Chelicerata</taxon>
        <taxon>Arachnida</taxon>
        <taxon>Pseudoscorpiones</taxon>
        <taxon>Cheliferoidea</taxon>
        <taxon>Chernetidae</taxon>
        <taxon>Cordylochernes</taxon>
    </lineage>
</organism>
<evidence type="ECO:0000259" key="12">
    <source>
        <dbReference type="SMART" id="SM00079"/>
    </source>
</evidence>
<evidence type="ECO:0000256" key="8">
    <source>
        <dbReference type="ARBA" id="ARBA00023170"/>
    </source>
</evidence>
<evidence type="ECO:0000256" key="2">
    <source>
        <dbReference type="ARBA" id="ARBA00008685"/>
    </source>
</evidence>
<comment type="subcellular location">
    <subcellularLocation>
        <location evidence="1">Membrane</location>
        <topology evidence="1">Multi-pass membrane protein</topology>
    </subcellularLocation>
</comment>
<dbReference type="InterPro" id="IPR001320">
    <property type="entry name" value="Iontro_rcpt_C"/>
</dbReference>
<evidence type="ECO:0000256" key="4">
    <source>
        <dbReference type="ARBA" id="ARBA00022692"/>
    </source>
</evidence>
<evidence type="ECO:0000256" key="11">
    <source>
        <dbReference type="ARBA" id="ARBA00023303"/>
    </source>
</evidence>
<keyword evidence="5" id="KW-1133">Transmembrane helix</keyword>
<evidence type="ECO:0000256" key="5">
    <source>
        <dbReference type="ARBA" id="ARBA00022989"/>
    </source>
</evidence>
<evidence type="ECO:0000256" key="7">
    <source>
        <dbReference type="ARBA" id="ARBA00023136"/>
    </source>
</evidence>
<reference evidence="13 14" key="1">
    <citation type="submission" date="2022-01" db="EMBL/GenBank/DDBJ databases">
        <title>A chromosomal length assembly of Cordylochernes scorpioides.</title>
        <authorList>
            <person name="Zeh D."/>
            <person name="Zeh J."/>
        </authorList>
    </citation>
    <scope>NUCLEOTIDE SEQUENCE [LARGE SCALE GENOMIC DNA]</scope>
    <source>
        <strain evidence="13">IN4F17</strain>
        <tissue evidence="13">Whole Body</tissue>
    </source>
</reference>
<keyword evidence="7" id="KW-0472">Membrane</keyword>
<name>A0ABY6L4X1_9ARAC</name>
<evidence type="ECO:0000313" key="13">
    <source>
        <dbReference type="EMBL" id="UYV75242.1"/>
    </source>
</evidence>
<keyword evidence="3" id="KW-0813">Transport</keyword>
<keyword evidence="10" id="KW-1071">Ligand-gated ion channel</keyword>
<evidence type="ECO:0000313" key="14">
    <source>
        <dbReference type="Proteomes" id="UP001235939"/>
    </source>
</evidence>
<dbReference type="Proteomes" id="UP001235939">
    <property type="component" value="Chromosome 12"/>
</dbReference>
<dbReference type="SMART" id="SM00079">
    <property type="entry name" value="PBPe"/>
    <property type="match status" value="1"/>
</dbReference>
<evidence type="ECO:0000256" key="3">
    <source>
        <dbReference type="ARBA" id="ARBA00022448"/>
    </source>
</evidence>
<accession>A0ABY6L4X1</accession>
<comment type="similarity">
    <text evidence="2">Belongs to the glutamate-gated ion channel (TC 1.A.10.1) family.</text>
</comment>
<dbReference type="SUPFAM" id="SSF53850">
    <property type="entry name" value="Periplasmic binding protein-like II"/>
    <property type="match status" value="1"/>
</dbReference>
<dbReference type="PANTHER" id="PTHR18966">
    <property type="entry name" value="IONOTROPIC GLUTAMATE RECEPTOR"/>
    <property type="match status" value="1"/>
</dbReference>
<evidence type="ECO:0000256" key="6">
    <source>
        <dbReference type="ARBA" id="ARBA00023065"/>
    </source>
</evidence>
<dbReference type="InterPro" id="IPR015683">
    <property type="entry name" value="Ionotropic_Glu_rcpt"/>
</dbReference>
<keyword evidence="8" id="KW-0675">Receptor</keyword>
<dbReference type="EMBL" id="CP092874">
    <property type="protein sequence ID" value="UYV75242.1"/>
    <property type="molecule type" value="Genomic_DNA"/>
</dbReference>
<keyword evidence="4" id="KW-0812">Transmembrane</keyword>
<keyword evidence="9" id="KW-0325">Glycoprotein</keyword>
<keyword evidence="11" id="KW-0407">Ion channel</keyword>
<evidence type="ECO:0000256" key="9">
    <source>
        <dbReference type="ARBA" id="ARBA00023180"/>
    </source>
</evidence>
<sequence length="161" mass="18198">MSLDDTLNDTERAKLAVWDYPVSDKYTKIWWTMQESGMPVTFEEGIQRVKDSKGNQDGFAFIADSTQVKYATMTNCDLVAVGNEFSRKPLALAVQQGSPLKDQLSSAILKLLNQRRLEGLKEKWWNKNPAKMDCDDSERQSDGISIANIGMFISSFLHRPS</sequence>
<feature type="domain" description="Ionotropic glutamate receptor C-terminal" evidence="12">
    <location>
        <begin position="2"/>
        <end position="127"/>
    </location>
</feature>
<proteinExistence type="inferred from homology"/>
<keyword evidence="14" id="KW-1185">Reference proteome</keyword>
<evidence type="ECO:0000256" key="1">
    <source>
        <dbReference type="ARBA" id="ARBA00004141"/>
    </source>
</evidence>
<protein>
    <recommendedName>
        <fullName evidence="12">Ionotropic glutamate receptor C-terminal domain-containing protein</fullName>
    </recommendedName>
</protein>